<organism evidence="1 2">
    <name type="scientific">Lithospermum erythrorhizon</name>
    <name type="common">Purple gromwell</name>
    <name type="synonym">Lithospermum officinale var. erythrorhizon</name>
    <dbReference type="NCBI Taxonomy" id="34254"/>
    <lineage>
        <taxon>Eukaryota</taxon>
        <taxon>Viridiplantae</taxon>
        <taxon>Streptophyta</taxon>
        <taxon>Embryophyta</taxon>
        <taxon>Tracheophyta</taxon>
        <taxon>Spermatophyta</taxon>
        <taxon>Magnoliopsida</taxon>
        <taxon>eudicotyledons</taxon>
        <taxon>Gunneridae</taxon>
        <taxon>Pentapetalae</taxon>
        <taxon>asterids</taxon>
        <taxon>lamiids</taxon>
        <taxon>Boraginales</taxon>
        <taxon>Boraginaceae</taxon>
        <taxon>Boraginoideae</taxon>
        <taxon>Lithospermeae</taxon>
        <taxon>Lithospermum</taxon>
    </lineage>
</organism>
<comment type="caution">
    <text evidence="1">The sequence shown here is derived from an EMBL/GenBank/DDBJ whole genome shotgun (WGS) entry which is preliminary data.</text>
</comment>
<gene>
    <name evidence="1" type="ORF">LIER_30467</name>
</gene>
<dbReference type="InterPro" id="IPR012337">
    <property type="entry name" value="RNaseH-like_sf"/>
</dbReference>
<dbReference type="EMBL" id="BAABME010010921">
    <property type="protein sequence ID" value="GAA0182963.1"/>
    <property type="molecule type" value="Genomic_DNA"/>
</dbReference>
<accession>A0AAV3RRR1</accession>
<dbReference type="GO" id="GO:0003676">
    <property type="term" value="F:nucleic acid binding"/>
    <property type="evidence" value="ECO:0007669"/>
    <property type="project" value="InterPro"/>
</dbReference>
<evidence type="ECO:0000313" key="1">
    <source>
        <dbReference type="EMBL" id="GAA0182963.1"/>
    </source>
</evidence>
<dbReference type="SUPFAM" id="SSF53098">
    <property type="entry name" value="Ribonuclease H-like"/>
    <property type="match status" value="1"/>
</dbReference>
<dbReference type="InterPro" id="IPR036397">
    <property type="entry name" value="RNaseH_sf"/>
</dbReference>
<protein>
    <submittedName>
        <fullName evidence="1">Uncharacterized protein</fullName>
    </submittedName>
</protein>
<dbReference type="PANTHER" id="PTHR48475:SF2">
    <property type="entry name" value="RIBONUCLEASE H"/>
    <property type="match status" value="1"/>
</dbReference>
<dbReference type="Proteomes" id="UP001454036">
    <property type="component" value="Unassembled WGS sequence"/>
</dbReference>
<dbReference type="AlphaFoldDB" id="A0AAV3RRR1"/>
<keyword evidence="2" id="KW-1185">Reference proteome</keyword>
<dbReference type="PANTHER" id="PTHR48475">
    <property type="entry name" value="RIBONUCLEASE H"/>
    <property type="match status" value="1"/>
</dbReference>
<reference evidence="1 2" key="1">
    <citation type="submission" date="2024-01" db="EMBL/GenBank/DDBJ databases">
        <title>The complete chloroplast genome sequence of Lithospermum erythrorhizon: insights into the phylogenetic relationship among Boraginaceae species and the maternal lineages of purple gromwells.</title>
        <authorList>
            <person name="Okada T."/>
            <person name="Watanabe K."/>
        </authorList>
    </citation>
    <scope>NUCLEOTIDE SEQUENCE [LARGE SCALE GENOMIC DNA]</scope>
</reference>
<dbReference type="Gene3D" id="3.30.420.10">
    <property type="entry name" value="Ribonuclease H-like superfamily/Ribonuclease H"/>
    <property type="match status" value="1"/>
</dbReference>
<sequence>MGSGQHQPTTSMTPILNHVPFTMWGIDLVRKLRKAKGSLEYVVEMMNRILFRGIKKNMIQSKSKKGAWIEELPVHLWSLKTTPSHATGKTPFNLVYGSEAVLPAEARLPTYHQLGFSEEENDQRMREELNFVDELRDKSLYKMHKYKHLMARAYNRVIGPGTYELEKLNGDMVPRTWHASNLEKYYV</sequence>
<proteinExistence type="predicted"/>
<evidence type="ECO:0000313" key="2">
    <source>
        <dbReference type="Proteomes" id="UP001454036"/>
    </source>
</evidence>
<name>A0AAV3RRR1_LITER</name>